<accession>A0A1C7M416</accession>
<reference evidence="5 6" key="1">
    <citation type="submission" date="2016-03" db="EMBL/GenBank/DDBJ databases">
        <title>Whole genome sequencing of Grifola frondosa 9006-11.</title>
        <authorList>
            <person name="Min B."/>
            <person name="Park H."/>
            <person name="Kim J.-G."/>
            <person name="Cho H."/>
            <person name="Oh Y.-L."/>
            <person name="Kong W.-S."/>
            <person name="Choi I.-G."/>
        </authorList>
    </citation>
    <scope>NUCLEOTIDE SEQUENCE [LARGE SCALE GENOMIC DNA]</scope>
    <source>
        <strain evidence="5 6">9006-11</strain>
    </source>
</reference>
<dbReference type="PANTHER" id="PTHR10252:SF54">
    <property type="entry name" value="CHROMATIN ACCESSIBILITY COMPLEX PROTEIN 1"/>
    <property type="match status" value="1"/>
</dbReference>
<keyword evidence="6" id="KW-1185">Reference proteome</keyword>
<gene>
    <name evidence="5" type="ORF">A0H81_08329</name>
</gene>
<dbReference type="GO" id="GO:0046982">
    <property type="term" value="F:protein heterodimerization activity"/>
    <property type="evidence" value="ECO:0007669"/>
    <property type="project" value="InterPro"/>
</dbReference>
<dbReference type="InterPro" id="IPR009072">
    <property type="entry name" value="Histone-fold"/>
</dbReference>
<feature type="compositionally biased region" description="Polar residues" evidence="3">
    <location>
        <begin position="66"/>
        <end position="76"/>
    </location>
</feature>
<proteinExistence type="predicted"/>
<comment type="caution">
    <text evidence="5">The sequence shown here is derived from an EMBL/GenBank/DDBJ whole genome shotgun (WGS) entry which is preliminary data.</text>
</comment>
<dbReference type="GO" id="GO:0006261">
    <property type="term" value="P:DNA-templated DNA replication"/>
    <property type="evidence" value="ECO:0007669"/>
    <property type="project" value="TreeGrafter"/>
</dbReference>
<dbReference type="STRING" id="5627.A0A1C7M416"/>
<dbReference type="EMBL" id="LUGG01000011">
    <property type="protein sequence ID" value="OBZ71651.1"/>
    <property type="molecule type" value="Genomic_DNA"/>
</dbReference>
<name>A0A1C7M416_GRIFR</name>
<feature type="compositionally biased region" description="Acidic residues" evidence="3">
    <location>
        <begin position="80"/>
        <end position="102"/>
    </location>
</feature>
<feature type="domain" description="Transcription factor CBF/NF-Y/archaeal histone" evidence="4">
    <location>
        <begin position="126"/>
        <end position="185"/>
    </location>
</feature>
<sequence>MDPGPRCCYLNEQNRRQGHERVLPTLLSATGDRTVHLLTFSSFETFRTHSRTRCLTQIMAQPFTSISANDGQSLSHDTPDIDTENEDEEFDQLDSDLNEENEGQSASSSRSRQHKYGVREPGHTLIPAPRLENILYADGSGGHMSKEAVFMLSIATEEFVRRLTEAGHRRADEDKRSVINYRDVAAVPQQQPQFAFLQDTIPPPISLSEALERRAAKERALLEDDPATSAAVTPSALATGVPLPTQTSRLKGKSRQSGCAQPNGNEKTNGSTSANTGAGTKRQRDSKGRWSHSGEQTPEGGDAGTSASVGTRTASTRTRTRTARAGPAPVPAAPATNGMHALPHGRPGEQPPWAALPPGYGVRAPLARVD</sequence>
<dbReference type="GO" id="GO:0008623">
    <property type="term" value="C:CHRAC"/>
    <property type="evidence" value="ECO:0007669"/>
    <property type="project" value="TreeGrafter"/>
</dbReference>
<evidence type="ECO:0000259" key="4">
    <source>
        <dbReference type="Pfam" id="PF00808"/>
    </source>
</evidence>
<dbReference type="Pfam" id="PF00808">
    <property type="entry name" value="CBFD_NFYB_HMF"/>
    <property type="match status" value="1"/>
</dbReference>
<dbReference type="InterPro" id="IPR003958">
    <property type="entry name" value="CBFA_NFYB_domain"/>
</dbReference>
<dbReference type="AlphaFoldDB" id="A0A1C7M416"/>
<evidence type="ECO:0000256" key="3">
    <source>
        <dbReference type="SAM" id="MobiDB-lite"/>
    </source>
</evidence>
<evidence type="ECO:0000256" key="1">
    <source>
        <dbReference type="ARBA" id="ARBA00004123"/>
    </source>
</evidence>
<dbReference type="OrthoDB" id="636685at2759"/>
<dbReference type="SUPFAM" id="SSF47113">
    <property type="entry name" value="Histone-fold"/>
    <property type="match status" value="1"/>
</dbReference>
<dbReference type="PANTHER" id="PTHR10252">
    <property type="entry name" value="HISTONE-LIKE TRANSCRIPTION FACTOR CCAAT-RELATED"/>
    <property type="match status" value="1"/>
</dbReference>
<evidence type="ECO:0000256" key="2">
    <source>
        <dbReference type="ARBA" id="ARBA00023242"/>
    </source>
</evidence>
<feature type="region of interest" description="Disordered" evidence="3">
    <location>
        <begin position="66"/>
        <end position="124"/>
    </location>
</feature>
<protein>
    <recommendedName>
        <fullName evidence="4">Transcription factor CBF/NF-Y/archaeal histone domain-containing protein</fullName>
    </recommendedName>
</protein>
<feature type="region of interest" description="Disordered" evidence="3">
    <location>
        <begin position="220"/>
        <end position="370"/>
    </location>
</feature>
<evidence type="ECO:0000313" key="6">
    <source>
        <dbReference type="Proteomes" id="UP000092993"/>
    </source>
</evidence>
<feature type="compositionally biased region" description="Polar residues" evidence="3">
    <location>
        <begin position="244"/>
        <end position="278"/>
    </location>
</feature>
<organism evidence="5 6">
    <name type="scientific">Grifola frondosa</name>
    <name type="common">Maitake</name>
    <name type="synonym">Polyporus frondosus</name>
    <dbReference type="NCBI Taxonomy" id="5627"/>
    <lineage>
        <taxon>Eukaryota</taxon>
        <taxon>Fungi</taxon>
        <taxon>Dikarya</taxon>
        <taxon>Basidiomycota</taxon>
        <taxon>Agaricomycotina</taxon>
        <taxon>Agaricomycetes</taxon>
        <taxon>Polyporales</taxon>
        <taxon>Grifolaceae</taxon>
        <taxon>Grifola</taxon>
    </lineage>
</organism>
<dbReference type="Gene3D" id="1.10.20.10">
    <property type="entry name" value="Histone, subunit A"/>
    <property type="match status" value="1"/>
</dbReference>
<dbReference type="Proteomes" id="UP000092993">
    <property type="component" value="Unassembled WGS sequence"/>
</dbReference>
<dbReference type="InterPro" id="IPR050568">
    <property type="entry name" value="Transcr_DNA_Rep_Reg"/>
</dbReference>
<feature type="compositionally biased region" description="Low complexity" evidence="3">
    <location>
        <begin position="304"/>
        <end position="327"/>
    </location>
</feature>
<keyword evidence="2" id="KW-0539">Nucleus</keyword>
<comment type="subcellular location">
    <subcellularLocation>
        <location evidence="1">Nucleus</location>
    </subcellularLocation>
</comment>
<dbReference type="OMA" id="HYADMAM"/>
<evidence type="ECO:0000313" key="5">
    <source>
        <dbReference type="EMBL" id="OBZ71651.1"/>
    </source>
</evidence>